<sequence>MPLKNSQFEQLMREYSRRQLDNLHDQRRRAEEVYAGIPEMKELEDSLITLSAERTRRRIETGVPDPELEQQIRMLRARRLLLLENAGFPADYLEVHYRCPDCRDTGYIGNEKCHCFRQAAIDLLYSQSNLQDVLASENFNTLSLDFYPKDQTHPRTGQTIYDYMKQVADRCRAYAYSFGREKGSLLFTGTTGVGKTFLSNCIAKELIDRCYSVVYLTATELFDLFSRDAFRYDEVADDEISQYILESDLLIIDDLGTELSNSFTNSKLFYCINERLLRHRGTIISTNLSLKELADAYTERVTSRILSAYQVIPLFGNDIRLARKFSGKP</sequence>
<evidence type="ECO:0000313" key="3">
    <source>
        <dbReference type="Proteomes" id="UP000292927"/>
    </source>
</evidence>
<evidence type="ECO:0000259" key="1">
    <source>
        <dbReference type="SMART" id="SM00382"/>
    </source>
</evidence>
<organism evidence="2 3">
    <name type="scientific">Cuneatibacter caecimuris</name>
    <dbReference type="NCBI Taxonomy" id="1796618"/>
    <lineage>
        <taxon>Bacteria</taxon>
        <taxon>Bacillati</taxon>
        <taxon>Bacillota</taxon>
        <taxon>Clostridia</taxon>
        <taxon>Lachnospirales</taxon>
        <taxon>Lachnospiraceae</taxon>
        <taxon>Cuneatibacter</taxon>
    </lineage>
</organism>
<comment type="caution">
    <text evidence="2">The sequence shown here is derived from an EMBL/GenBank/DDBJ whole genome shotgun (WGS) entry which is preliminary data.</text>
</comment>
<dbReference type="PANTHER" id="PTHR30050:SF4">
    <property type="entry name" value="ATP-BINDING PROTEIN RV3427C IN INSERTION SEQUENCE-RELATED"/>
    <property type="match status" value="1"/>
</dbReference>
<feature type="domain" description="AAA+ ATPase" evidence="1">
    <location>
        <begin position="181"/>
        <end position="316"/>
    </location>
</feature>
<dbReference type="EMBL" id="SGXF01000004">
    <property type="protein sequence ID" value="RZS94473.1"/>
    <property type="molecule type" value="Genomic_DNA"/>
</dbReference>
<dbReference type="InterPro" id="IPR002611">
    <property type="entry name" value="IstB_ATP-bd"/>
</dbReference>
<dbReference type="GO" id="GO:0005524">
    <property type="term" value="F:ATP binding"/>
    <property type="evidence" value="ECO:0007669"/>
    <property type="project" value="InterPro"/>
</dbReference>
<dbReference type="OrthoDB" id="9776217at2"/>
<evidence type="ECO:0000313" key="2">
    <source>
        <dbReference type="EMBL" id="RZS94473.1"/>
    </source>
</evidence>
<protein>
    <submittedName>
        <fullName evidence="2">DNA replication protein DnaC</fullName>
    </submittedName>
</protein>
<dbReference type="AlphaFoldDB" id="A0A4Q7P3G7"/>
<dbReference type="CDD" id="cd00009">
    <property type="entry name" value="AAA"/>
    <property type="match status" value="1"/>
</dbReference>
<dbReference type="Proteomes" id="UP000292927">
    <property type="component" value="Unassembled WGS sequence"/>
</dbReference>
<dbReference type="PANTHER" id="PTHR30050">
    <property type="entry name" value="CHROMOSOMAL REPLICATION INITIATOR PROTEIN DNAA"/>
    <property type="match status" value="1"/>
</dbReference>
<dbReference type="InterPro" id="IPR027417">
    <property type="entry name" value="P-loop_NTPase"/>
</dbReference>
<dbReference type="Pfam" id="PF01695">
    <property type="entry name" value="IstB_IS21"/>
    <property type="match status" value="1"/>
</dbReference>
<dbReference type="RefSeq" id="WP_130435583.1">
    <property type="nucleotide sequence ID" value="NZ_SGXF01000004.1"/>
</dbReference>
<accession>A0A4Q7P3G7</accession>
<dbReference type="Gene3D" id="3.40.50.300">
    <property type="entry name" value="P-loop containing nucleotide triphosphate hydrolases"/>
    <property type="match status" value="1"/>
</dbReference>
<dbReference type="InterPro" id="IPR003593">
    <property type="entry name" value="AAA+_ATPase"/>
</dbReference>
<dbReference type="SMART" id="SM00382">
    <property type="entry name" value="AAA"/>
    <property type="match status" value="1"/>
</dbReference>
<name>A0A4Q7P3G7_9FIRM</name>
<gene>
    <name evidence="2" type="ORF">EV209_2316</name>
</gene>
<dbReference type="NCBIfam" id="NF005304">
    <property type="entry name" value="PRK06835.1"/>
    <property type="match status" value="1"/>
</dbReference>
<keyword evidence="3" id="KW-1185">Reference proteome</keyword>
<reference evidence="2 3" key="1">
    <citation type="submission" date="2019-02" db="EMBL/GenBank/DDBJ databases">
        <title>Genomic Encyclopedia of Type Strains, Phase IV (KMG-IV): sequencing the most valuable type-strain genomes for metagenomic binning, comparative biology and taxonomic classification.</title>
        <authorList>
            <person name="Goeker M."/>
        </authorList>
    </citation>
    <scope>NUCLEOTIDE SEQUENCE [LARGE SCALE GENOMIC DNA]</scope>
    <source>
        <strain evidence="2 3">DSM 29486</strain>
    </source>
</reference>
<dbReference type="GO" id="GO:0006260">
    <property type="term" value="P:DNA replication"/>
    <property type="evidence" value="ECO:0007669"/>
    <property type="project" value="TreeGrafter"/>
</dbReference>
<proteinExistence type="predicted"/>
<dbReference type="SUPFAM" id="SSF52540">
    <property type="entry name" value="P-loop containing nucleoside triphosphate hydrolases"/>
    <property type="match status" value="1"/>
</dbReference>